<dbReference type="InterPro" id="IPR027267">
    <property type="entry name" value="AH/BAR_dom_sf"/>
</dbReference>
<reference evidence="3" key="1">
    <citation type="submission" date="2021-03" db="EMBL/GenBank/DDBJ databases">
        <title>Draft genome sequence of rust myrtle Austropuccinia psidii MF-1, a brazilian biotype.</title>
        <authorList>
            <person name="Quecine M.C."/>
            <person name="Pachon D.M.R."/>
            <person name="Bonatelli M.L."/>
            <person name="Correr F.H."/>
            <person name="Franceschini L.M."/>
            <person name="Leite T.F."/>
            <person name="Margarido G.R.A."/>
            <person name="Almeida C.A."/>
            <person name="Ferrarezi J.A."/>
            <person name="Labate C.A."/>
        </authorList>
    </citation>
    <scope>NUCLEOTIDE SEQUENCE</scope>
    <source>
        <strain evidence="3">MF-1</strain>
    </source>
</reference>
<dbReference type="GO" id="GO:0036286">
    <property type="term" value="C:eisosome filament"/>
    <property type="evidence" value="ECO:0007669"/>
    <property type="project" value="TreeGrafter"/>
</dbReference>
<evidence type="ECO:0000313" key="4">
    <source>
        <dbReference type="Proteomes" id="UP000765509"/>
    </source>
</evidence>
<evidence type="ECO:0008006" key="5">
    <source>
        <dbReference type="Google" id="ProtNLM"/>
    </source>
</evidence>
<dbReference type="Pfam" id="PF13805">
    <property type="entry name" value="Pil1"/>
    <property type="match status" value="1"/>
</dbReference>
<proteinExistence type="predicted"/>
<dbReference type="EMBL" id="AVOT02022062">
    <property type="protein sequence ID" value="MBW0511225.1"/>
    <property type="molecule type" value="Genomic_DNA"/>
</dbReference>
<feature type="compositionally biased region" description="Polar residues" evidence="2">
    <location>
        <begin position="414"/>
        <end position="423"/>
    </location>
</feature>
<organism evidence="3 4">
    <name type="scientific">Austropuccinia psidii MF-1</name>
    <dbReference type="NCBI Taxonomy" id="1389203"/>
    <lineage>
        <taxon>Eukaryota</taxon>
        <taxon>Fungi</taxon>
        <taxon>Dikarya</taxon>
        <taxon>Basidiomycota</taxon>
        <taxon>Pucciniomycotina</taxon>
        <taxon>Pucciniomycetes</taxon>
        <taxon>Pucciniales</taxon>
        <taxon>Sphaerophragmiaceae</taxon>
        <taxon>Austropuccinia</taxon>
    </lineage>
</organism>
<dbReference type="Proteomes" id="UP000765509">
    <property type="component" value="Unassembled WGS sequence"/>
</dbReference>
<evidence type="ECO:0000256" key="2">
    <source>
        <dbReference type="SAM" id="MobiDB-lite"/>
    </source>
</evidence>
<gene>
    <name evidence="3" type="ORF">O181_050940</name>
</gene>
<feature type="region of interest" description="Disordered" evidence="2">
    <location>
        <begin position="289"/>
        <end position="423"/>
    </location>
</feature>
<evidence type="ECO:0000256" key="1">
    <source>
        <dbReference type="SAM" id="Coils"/>
    </source>
</evidence>
<keyword evidence="4" id="KW-1185">Reference proteome</keyword>
<dbReference type="GO" id="GO:0070941">
    <property type="term" value="P:eisosome assembly"/>
    <property type="evidence" value="ECO:0007669"/>
    <property type="project" value="TreeGrafter"/>
</dbReference>
<keyword evidence="1" id="KW-0175">Coiled coil</keyword>
<dbReference type="OrthoDB" id="5599269at2759"/>
<feature type="compositionally biased region" description="Polar residues" evidence="2">
    <location>
        <begin position="292"/>
        <end position="335"/>
    </location>
</feature>
<feature type="compositionally biased region" description="Polar residues" evidence="2">
    <location>
        <begin position="365"/>
        <end position="376"/>
    </location>
</feature>
<dbReference type="Gene3D" id="1.20.1270.60">
    <property type="entry name" value="Arfaptin homology (AH) domain/BAR domain"/>
    <property type="match status" value="1"/>
</dbReference>
<comment type="caution">
    <text evidence="3">The sequence shown here is derived from an EMBL/GenBank/DDBJ whole genome shotgun (WGS) entry which is preliminary data.</text>
</comment>
<feature type="compositionally biased region" description="Polar residues" evidence="2">
    <location>
        <begin position="349"/>
        <end position="358"/>
    </location>
</feature>
<dbReference type="GO" id="GO:0008289">
    <property type="term" value="F:lipid binding"/>
    <property type="evidence" value="ECO:0007669"/>
    <property type="project" value="TreeGrafter"/>
</dbReference>
<dbReference type="InterPro" id="IPR028245">
    <property type="entry name" value="PIL1/LSP1"/>
</dbReference>
<evidence type="ECO:0000313" key="3">
    <source>
        <dbReference type="EMBL" id="MBW0511225.1"/>
    </source>
</evidence>
<name>A0A9Q3HRC1_9BASI</name>
<dbReference type="GO" id="GO:0006897">
    <property type="term" value="P:endocytosis"/>
    <property type="evidence" value="ECO:0007669"/>
    <property type="project" value="TreeGrafter"/>
</dbReference>
<sequence>MTGNSKRAIFGSYLNQLSEMASINNLRQVHATYDPRQSPHTLKIHLLIKAQKGLSTDLEALARDSQIASKQLYLWSIDQSDQAIKDVGDRLAYLTYRAGDIQQNCARALDNARTDLKKIRNTQNDIIKMRDREKSLENQLAKLHQEHRPKPDTQDKIINTTNELSQLQDALNRAQSLDRQQKRRCLQSSYHAQFQALRELGEKLSIISGYGDLLLDQLDDDPLTDYNAHDRTAWIKGAASVSLTDYQDPLIQLPQFGQPPIGLNPDSSLKSTAPIDTRLFAETHHHVLVDSSGHSNHPPSATFNSSHLHSHLTPNPTGSSLHPAQYSFNNQTTSIPPFISPSYHDSDIKPSNSLLSSSDHPKAEITNSFPIGQQPTKAEIGGKVPLGTNGPAHGSLADIHPGNSHAGNDDQPPAYNSISDKRV</sequence>
<dbReference type="AlphaFoldDB" id="A0A9Q3HRC1"/>
<dbReference type="GO" id="GO:0005886">
    <property type="term" value="C:plasma membrane"/>
    <property type="evidence" value="ECO:0007669"/>
    <property type="project" value="TreeGrafter"/>
</dbReference>
<protein>
    <recommendedName>
        <fullName evidence="5">Eisosome component PIL1-domain-containing protein</fullName>
    </recommendedName>
</protein>
<dbReference type="PANTHER" id="PTHR31962:SF1">
    <property type="entry name" value="SPHINGOLIPID LONG CHAIN BASE-RESPONSIVE PROTEIN PIL1"/>
    <property type="match status" value="1"/>
</dbReference>
<dbReference type="PANTHER" id="PTHR31962">
    <property type="entry name" value="SPHINGOLIPID LONG CHAIN BASE-RESPONSIVE PROTEIN PIL1"/>
    <property type="match status" value="1"/>
</dbReference>
<accession>A0A9Q3HRC1</accession>
<feature type="coiled-coil region" evidence="1">
    <location>
        <begin position="119"/>
        <end position="177"/>
    </location>
</feature>